<dbReference type="Pfam" id="PF00294">
    <property type="entry name" value="PfkB"/>
    <property type="match status" value="1"/>
</dbReference>
<evidence type="ECO:0000313" key="8">
    <source>
        <dbReference type="Proteomes" id="UP001323798"/>
    </source>
</evidence>
<dbReference type="EMBL" id="CP139368">
    <property type="protein sequence ID" value="WPR89098.1"/>
    <property type="molecule type" value="Genomic_DNA"/>
</dbReference>
<dbReference type="Proteomes" id="UP001323798">
    <property type="component" value="Chromosome"/>
</dbReference>
<dbReference type="PROSITE" id="PS00583">
    <property type="entry name" value="PFKB_KINASES_1"/>
    <property type="match status" value="1"/>
</dbReference>
<dbReference type="InterPro" id="IPR011611">
    <property type="entry name" value="PfkB_dom"/>
</dbReference>
<dbReference type="Gene3D" id="3.40.1190.20">
    <property type="match status" value="1"/>
</dbReference>
<keyword evidence="4 7" id="KW-0418">Kinase</keyword>
<evidence type="ECO:0000256" key="4">
    <source>
        <dbReference type="ARBA" id="ARBA00022777"/>
    </source>
</evidence>
<dbReference type="RefSeq" id="WP_320941815.1">
    <property type="nucleotide sequence ID" value="NZ_BAABEU010000001.1"/>
</dbReference>
<gene>
    <name evidence="7" type="ORF">SM116_15240</name>
</gene>
<comment type="similarity">
    <text evidence="1">Belongs to the carbohydrate kinase PfkB family.</text>
</comment>
<evidence type="ECO:0000256" key="3">
    <source>
        <dbReference type="ARBA" id="ARBA00022741"/>
    </source>
</evidence>
<keyword evidence="3" id="KW-0547">Nucleotide-binding</keyword>
<evidence type="ECO:0000256" key="1">
    <source>
        <dbReference type="ARBA" id="ARBA00010688"/>
    </source>
</evidence>
<accession>A0ABZ0SKF3</accession>
<feature type="domain" description="Carbohydrate kinase PfkB" evidence="6">
    <location>
        <begin position="8"/>
        <end position="282"/>
    </location>
</feature>
<dbReference type="InterPro" id="IPR050306">
    <property type="entry name" value="PfkB_Carbo_kinase"/>
</dbReference>
<sequence>MSDGTGRVVVVGDALIDELRDDTGVRELVGGAGLNVAVGLQLLGVATTMIAMVGDDEAGAHIRAYLADFGVELLASPSPFGSARAVSTRSGGGEPVYVFNGAAQGRRIHFGDEQRSALAEAPLVVVSSFPFDDAEQTATLLDAVAGRLAVDPNPRPGLLRDRAGFVRGFEHAAARASLVKVGEEDAELLYGRPLEEVRDAIAGLGAAVVVATKGAAGASVAVDGAVIDRGISQLPGRIVDTMGAGDAVLAVLARALIGGVEDWGVALQLAMDTAAATCRFEGGLLRVPAALEVKDHTGS</sequence>
<evidence type="ECO:0000256" key="5">
    <source>
        <dbReference type="ARBA" id="ARBA00022840"/>
    </source>
</evidence>
<evidence type="ECO:0000259" key="6">
    <source>
        <dbReference type="Pfam" id="PF00294"/>
    </source>
</evidence>
<keyword evidence="5" id="KW-0067">ATP-binding</keyword>
<dbReference type="SUPFAM" id="SSF53613">
    <property type="entry name" value="Ribokinase-like"/>
    <property type="match status" value="1"/>
</dbReference>
<evidence type="ECO:0000313" key="7">
    <source>
        <dbReference type="EMBL" id="WPR89098.1"/>
    </source>
</evidence>
<dbReference type="PANTHER" id="PTHR43085:SF1">
    <property type="entry name" value="PSEUDOURIDINE KINASE-RELATED"/>
    <property type="match status" value="1"/>
</dbReference>
<name>A0ABZ0SKF3_9MICO</name>
<dbReference type="GO" id="GO:0016301">
    <property type="term" value="F:kinase activity"/>
    <property type="evidence" value="ECO:0007669"/>
    <property type="project" value="UniProtKB-KW"/>
</dbReference>
<dbReference type="InterPro" id="IPR029056">
    <property type="entry name" value="Ribokinase-like"/>
</dbReference>
<keyword evidence="8" id="KW-1185">Reference proteome</keyword>
<evidence type="ECO:0000256" key="2">
    <source>
        <dbReference type="ARBA" id="ARBA00022679"/>
    </source>
</evidence>
<dbReference type="PANTHER" id="PTHR43085">
    <property type="entry name" value="HEXOKINASE FAMILY MEMBER"/>
    <property type="match status" value="1"/>
</dbReference>
<keyword evidence="2" id="KW-0808">Transferase</keyword>
<reference evidence="7 8" key="1">
    <citation type="submission" date="2023-11" db="EMBL/GenBank/DDBJ databases">
        <title>Genome sequence of Microbacterium rhizosphaerae KACC 19337.</title>
        <authorList>
            <person name="Choi H."/>
            <person name="Kim S."/>
            <person name="Kim Y."/>
            <person name="Kwon S.-W."/>
            <person name="Heo J."/>
        </authorList>
    </citation>
    <scope>NUCLEOTIDE SEQUENCE [LARGE SCALE GENOMIC DNA]</scope>
    <source>
        <strain evidence="7 8">KACC 19337</strain>
    </source>
</reference>
<protein>
    <submittedName>
        <fullName evidence="7">PfkB family carbohydrate kinase</fullName>
    </submittedName>
</protein>
<dbReference type="InterPro" id="IPR002173">
    <property type="entry name" value="Carboh/pur_kinase_PfkB_CS"/>
</dbReference>
<proteinExistence type="inferred from homology"/>
<organism evidence="7 8">
    <name type="scientific">Microbacterium rhizosphaerae</name>
    <dbReference type="NCBI Taxonomy" id="1678237"/>
    <lineage>
        <taxon>Bacteria</taxon>
        <taxon>Bacillati</taxon>
        <taxon>Actinomycetota</taxon>
        <taxon>Actinomycetes</taxon>
        <taxon>Micrococcales</taxon>
        <taxon>Microbacteriaceae</taxon>
        <taxon>Microbacterium</taxon>
    </lineage>
</organism>